<dbReference type="GO" id="GO:0003677">
    <property type="term" value="F:DNA binding"/>
    <property type="evidence" value="ECO:0007669"/>
    <property type="project" value="InterPro"/>
</dbReference>
<accession>E6QXE8</accession>
<proteinExistence type="predicted"/>
<protein>
    <recommendedName>
        <fullName evidence="1">Helix-turn-helix domain-containing protein</fullName>
    </recommendedName>
</protein>
<reference evidence="2" key="1">
    <citation type="submission" date="2009-10" db="EMBL/GenBank/DDBJ databases">
        <title>Diversity of trophic interactions inside an arsenic-rich microbial ecosystem.</title>
        <authorList>
            <person name="Bertin P.N."/>
            <person name="Heinrich-Salmeron A."/>
            <person name="Pelletier E."/>
            <person name="Goulhen-Chollet F."/>
            <person name="Arsene-Ploetze F."/>
            <person name="Gallien S."/>
            <person name="Calteau A."/>
            <person name="Vallenet D."/>
            <person name="Casiot C."/>
            <person name="Chane-Woon-Ming B."/>
            <person name="Giloteaux L."/>
            <person name="Barakat M."/>
            <person name="Bonnefoy V."/>
            <person name="Bruneel O."/>
            <person name="Chandler M."/>
            <person name="Cleiss J."/>
            <person name="Duran R."/>
            <person name="Elbaz-Poulichet F."/>
            <person name="Fonknechten N."/>
            <person name="Lauga B."/>
            <person name="Mornico D."/>
            <person name="Ortet P."/>
            <person name="Schaeffer C."/>
            <person name="Siguier P."/>
            <person name="Alexander Thil Smith A."/>
            <person name="Van Dorsselaer A."/>
            <person name="Weissenbach J."/>
            <person name="Medigue C."/>
            <person name="Le Paslier D."/>
        </authorList>
    </citation>
    <scope>NUCLEOTIDE SEQUENCE</scope>
</reference>
<dbReference type="NCBIfam" id="TIGR01764">
    <property type="entry name" value="excise"/>
    <property type="match status" value="1"/>
</dbReference>
<dbReference type="EMBL" id="CABR01000177">
    <property type="protein sequence ID" value="CBI11922.1"/>
    <property type="molecule type" value="Genomic_DNA"/>
</dbReference>
<evidence type="ECO:0000313" key="2">
    <source>
        <dbReference type="EMBL" id="CBI11922.1"/>
    </source>
</evidence>
<dbReference type="InterPro" id="IPR010093">
    <property type="entry name" value="SinI_DNA-bd"/>
</dbReference>
<name>E6QXE8_9ZZZZ</name>
<organism evidence="2">
    <name type="scientific">mine drainage metagenome</name>
    <dbReference type="NCBI Taxonomy" id="410659"/>
    <lineage>
        <taxon>unclassified sequences</taxon>
        <taxon>metagenomes</taxon>
        <taxon>ecological metagenomes</taxon>
    </lineage>
</organism>
<feature type="domain" description="Helix-turn-helix" evidence="1">
    <location>
        <begin position="6"/>
        <end position="54"/>
    </location>
</feature>
<dbReference type="Pfam" id="PF12728">
    <property type="entry name" value="HTH_17"/>
    <property type="match status" value="1"/>
</dbReference>
<dbReference type="AlphaFoldDB" id="E6QXE8"/>
<evidence type="ECO:0000259" key="1">
    <source>
        <dbReference type="Pfam" id="PF12728"/>
    </source>
</evidence>
<comment type="caution">
    <text evidence="2">The sequence shown here is derived from an EMBL/GenBank/DDBJ whole genome shotgun (WGS) entry which is preliminary data.</text>
</comment>
<dbReference type="InterPro" id="IPR041657">
    <property type="entry name" value="HTH_17"/>
</dbReference>
<gene>
    <name evidence="2" type="ORF">CARN7_2774</name>
</gene>
<sequence length="96" mass="10604">MTTPTYTLEEAAQYLNISPSHLSDLILSGNLPAAKICRCWVIRGVDLEAYLAEQVRTQTQRRREGLGGEPVLSAWAEAVGVRRKRKGNPELPALNS</sequence>